<evidence type="ECO:0000256" key="2">
    <source>
        <dbReference type="ARBA" id="ARBA00022598"/>
    </source>
</evidence>
<evidence type="ECO:0000256" key="1">
    <source>
        <dbReference type="ARBA" id="ARBA00006432"/>
    </source>
</evidence>
<dbReference type="STRING" id="1292034.OR37_01993"/>
<sequence length="513" mass="55364">MTDLYETIRLHGFGDVAREHRRSRPHLLAVVDGAVRLDFTAFDRRTTQLANALADRGVARGGRVLWLGQNSFRILETLIACAKLGAVFCPANWRSSADEVTTLLRDFDPAVVIWQDAEVGETLRKAREASGGDRLWLQHDAEGQGSYEGLLAAGSETDPDTRINAELPLLAVFTAAFEGKPNAALLSHSTLMYQNLIVGRGQAIDEDSVHLNSGPLFHLGTLMGALATFHLGGANVFAARVDAVGLLELIQAEKATHAFIPAPTIEQIREVNKEGLYDVSSLWSSPAAPEWKYPMCMPADAPMLRKLGGYGQSEVMGLISFAYLGGTAAGRVSPMAQVTLLDDEGREVGPGETGEFAVRGPLVMNRYLGADRENQRRGRFGWHLTNDLGKRAEDGSLIFVGPKTAIIKSADENIYPADVEGCIRQHPAVADVCVIGVPDPTWKQNVKAVIVLKPGQSASEADIIEHCRAKIASYKKPKLVTFVDALPKFAGTPFTDRKAVDAAHGGGGYPSFG</sequence>
<organism evidence="5 6">
    <name type="scientific">Caulobacter vibrioides OR37</name>
    <dbReference type="NCBI Taxonomy" id="1292034"/>
    <lineage>
        <taxon>Bacteria</taxon>
        <taxon>Pseudomonadati</taxon>
        <taxon>Pseudomonadota</taxon>
        <taxon>Alphaproteobacteria</taxon>
        <taxon>Caulobacterales</taxon>
        <taxon>Caulobacteraceae</taxon>
        <taxon>Caulobacter</taxon>
    </lineage>
</organism>
<dbReference type="InterPro" id="IPR025110">
    <property type="entry name" value="AMP-bd_C"/>
</dbReference>
<proteinExistence type="inferred from homology"/>
<dbReference type="Proteomes" id="UP000013063">
    <property type="component" value="Unassembled WGS sequence"/>
</dbReference>
<dbReference type="CDD" id="cd17636">
    <property type="entry name" value="PtmA"/>
    <property type="match status" value="1"/>
</dbReference>
<evidence type="ECO:0000313" key="6">
    <source>
        <dbReference type="Proteomes" id="UP000013063"/>
    </source>
</evidence>
<dbReference type="InterPro" id="IPR000873">
    <property type="entry name" value="AMP-dep_synth/lig_dom"/>
</dbReference>
<dbReference type="EMBL" id="APMP01000009">
    <property type="protein sequence ID" value="ENZ82181.1"/>
    <property type="molecule type" value="Genomic_DNA"/>
</dbReference>
<name>R0D0L0_CAUVI</name>
<dbReference type="GO" id="GO:0006631">
    <property type="term" value="P:fatty acid metabolic process"/>
    <property type="evidence" value="ECO:0007669"/>
    <property type="project" value="TreeGrafter"/>
</dbReference>
<dbReference type="Gene3D" id="3.30.300.30">
    <property type="match status" value="1"/>
</dbReference>
<dbReference type="PATRIC" id="fig|1292034.3.peg.1980"/>
<feature type="domain" description="AMP-dependent synthetase/ligase" evidence="3">
    <location>
        <begin position="20"/>
        <end position="368"/>
    </location>
</feature>
<keyword evidence="2 5" id="KW-0436">Ligase</keyword>
<dbReference type="Pfam" id="PF13193">
    <property type="entry name" value="AMP-binding_C"/>
    <property type="match status" value="1"/>
</dbReference>
<dbReference type="eggNOG" id="COG0318">
    <property type="taxonomic scope" value="Bacteria"/>
</dbReference>
<keyword evidence="6" id="KW-1185">Reference proteome</keyword>
<evidence type="ECO:0000259" key="4">
    <source>
        <dbReference type="Pfam" id="PF13193"/>
    </source>
</evidence>
<dbReference type="PANTHER" id="PTHR43201:SF5">
    <property type="entry name" value="MEDIUM-CHAIN ACYL-COA LIGASE ACSF2, MITOCHONDRIAL"/>
    <property type="match status" value="1"/>
</dbReference>
<reference evidence="5 6" key="1">
    <citation type="journal article" date="2013" name="Genome Announc.">
        <title>Draft Genome Sequence for Caulobacter sp. Strain OR37, a Bacterium Tolerant to Heavy Metals.</title>
        <authorList>
            <person name="Utturkar S.M."/>
            <person name="Bollmann A."/>
            <person name="Brzoska R.M."/>
            <person name="Klingeman D.M."/>
            <person name="Epstein S.E."/>
            <person name="Palumbo A.V."/>
            <person name="Brown S.D."/>
        </authorList>
    </citation>
    <scope>NUCLEOTIDE SEQUENCE [LARGE SCALE GENOMIC DNA]</scope>
    <source>
        <strain evidence="5 6">OR37</strain>
    </source>
</reference>
<comment type="caution">
    <text evidence="5">The sequence shown here is derived from an EMBL/GenBank/DDBJ whole genome shotgun (WGS) entry which is preliminary data.</text>
</comment>
<dbReference type="AlphaFoldDB" id="R0D0L0"/>
<dbReference type="InterPro" id="IPR045851">
    <property type="entry name" value="AMP-bd_C_sf"/>
</dbReference>
<evidence type="ECO:0000313" key="5">
    <source>
        <dbReference type="EMBL" id="ENZ82181.1"/>
    </source>
</evidence>
<comment type="similarity">
    <text evidence="1">Belongs to the ATP-dependent AMP-binding enzyme family.</text>
</comment>
<dbReference type="SUPFAM" id="SSF56801">
    <property type="entry name" value="Acetyl-CoA synthetase-like"/>
    <property type="match status" value="1"/>
</dbReference>
<feature type="domain" description="AMP-binding enzyme C-terminal" evidence="4">
    <location>
        <begin position="419"/>
        <end position="488"/>
    </location>
</feature>
<dbReference type="InterPro" id="IPR042099">
    <property type="entry name" value="ANL_N_sf"/>
</dbReference>
<accession>R0D0L0</accession>
<dbReference type="Gene3D" id="3.40.50.12780">
    <property type="entry name" value="N-terminal domain of ligase-like"/>
    <property type="match status" value="1"/>
</dbReference>
<dbReference type="OrthoDB" id="9803968at2"/>
<protein>
    <submittedName>
        <fullName evidence="5">Acyl-CoA synthetase (AMP-forming)/AMP-acid ligase II</fullName>
    </submittedName>
</protein>
<evidence type="ECO:0000259" key="3">
    <source>
        <dbReference type="Pfam" id="PF00501"/>
    </source>
</evidence>
<dbReference type="Pfam" id="PF00501">
    <property type="entry name" value="AMP-binding"/>
    <property type="match status" value="1"/>
</dbReference>
<dbReference type="RefSeq" id="WP_004618819.1">
    <property type="nucleotide sequence ID" value="NZ_APMP01000009.1"/>
</dbReference>
<dbReference type="PANTHER" id="PTHR43201">
    <property type="entry name" value="ACYL-COA SYNTHETASE"/>
    <property type="match status" value="1"/>
</dbReference>
<gene>
    <name evidence="5" type="ORF">OR37_01993</name>
</gene>
<dbReference type="GO" id="GO:0031956">
    <property type="term" value="F:medium-chain fatty acid-CoA ligase activity"/>
    <property type="evidence" value="ECO:0007669"/>
    <property type="project" value="TreeGrafter"/>
</dbReference>